<name>A0A6G5QPH6_CAMRE</name>
<keyword evidence="4" id="KW-0342">GTP-binding</keyword>
<accession>A0A6G5QPH6</accession>
<dbReference type="GO" id="GO:0016020">
    <property type="term" value="C:membrane"/>
    <property type="evidence" value="ECO:0007669"/>
    <property type="project" value="UniProtKB-SubCell"/>
</dbReference>
<dbReference type="InterPro" id="IPR045063">
    <property type="entry name" value="Dynamin_N"/>
</dbReference>
<dbReference type="RefSeq" id="WP_004318448.1">
    <property type="nucleotide sequence ID" value="NZ_CP012543.1"/>
</dbReference>
<keyword evidence="2" id="KW-0547">Nucleotide-binding</keyword>
<dbReference type="AlphaFoldDB" id="A0A6G5QPH6"/>
<evidence type="ECO:0000313" key="8">
    <source>
        <dbReference type="EMBL" id="QCD47529.1"/>
    </source>
</evidence>
<dbReference type="PANTHER" id="PTHR10465:SF0">
    <property type="entry name" value="SARCALUMENIN"/>
    <property type="match status" value="1"/>
</dbReference>
<evidence type="ECO:0000256" key="5">
    <source>
        <dbReference type="ARBA" id="ARBA00023136"/>
    </source>
</evidence>
<dbReference type="KEGG" id="crx:CRECT_1909"/>
<feature type="coiled-coil region" evidence="6">
    <location>
        <begin position="111"/>
        <end position="156"/>
    </location>
</feature>
<evidence type="ECO:0000313" key="9">
    <source>
        <dbReference type="Proteomes" id="UP000502377"/>
    </source>
</evidence>
<dbReference type="SUPFAM" id="SSF52540">
    <property type="entry name" value="P-loop containing nucleoside triphosphate hydrolases"/>
    <property type="match status" value="1"/>
</dbReference>
<reference evidence="8 9" key="1">
    <citation type="submission" date="2016-07" db="EMBL/GenBank/DDBJ databases">
        <title>Comparative genomics of the Campylobacter concisus group.</title>
        <authorList>
            <person name="Miller W.G."/>
            <person name="Yee E."/>
            <person name="Chapman M.H."/>
            <person name="Huynh S."/>
            <person name="Bono J.L."/>
            <person name="On S.L.W."/>
            <person name="StLeger J."/>
            <person name="Foster G."/>
            <person name="Parker C.T."/>
        </authorList>
    </citation>
    <scope>NUCLEOTIDE SEQUENCE [LARGE SCALE GENOMIC DNA]</scope>
    <source>
        <strain evidence="8 9">ATCC 33238</strain>
    </source>
</reference>
<dbReference type="Pfam" id="PF00350">
    <property type="entry name" value="Dynamin_N"/>
    <property type="match status" value="1"/>
</dbReference>
<evidence type="ECO:0000256" key="3">
    <source>
        <dbReference type="ARBA" id="ARBA00022801"/>
    </source>
</evidence>
<evidence type="ECO:0000259" key="7">
    <source>
        <dbReference type="Pfam" id="PF00350"/>
    </source>
</evidence>
<sequence length="745" mass="84201">MNIVKFTKELEAIIAKYDLGNEVSLLKQDNSISKSSELEAEIEGMQKDGRTLKLGIIGRVKSGKSSLINALIFDGEDVLPKAATPMTAALTVLKYGQNLEAEVDFFSEEDLRDIKEDAARFQKRKSEMAEAKFNELIESEKGKQKLIKKLDEAKEAELRKRAMNFAEQEMRNDAALSAAAEQYERIKHSGVNSANLDEFKNISAASMDELNRKLYDFVGADGKYMPFTKSVTLKLDQESLKDIEIIDTPGVNDPVVSREERTKQLLKTCDVVLVVSPSGQFLSSEDTNLLDRVTKKDGIREVYLVASQVDNQLFGSEKEKGGGLLPKVLENIKETLSTQQSKVLGETKAQSPEVGDSLDELINSKVLLSSAAAFYMMKNYNTQAKWDANSKHVWGNLNHFYRDYFDDKQSALANLNLLSGIKAIEQIVSKVKEKKEEILQKRSAEFISVKSKNILNYQQAIEQQIQEKIQTIENSDINEIKRQREEMLKIKSKAVEAVNTAYEDSLEGFELNIKDRLFAKVESYFKKLTDDIASSEATEEYSYKVKDNGFTNLWGLFGDRYKTKYGTRTTVKAGYVKNSLDQVISEVENLTEIEYRQNIMEWKKSLYKSLISSARSVVDDDILDPVIISRTIRGTLNSVQNPDINYTGSFPRELQKSGTLKGYEAEEFLNAASEFARNLKSRVKNDVKSSVNALIDSFKSQDVANIIFVKYDEEINSLVSDINNKEQALDRYKFILKDIKNANAN</sequence>
<comment type="subcellular location">
    <subcellularLocation>
        <location evidence="1">Membrane</location>
    </subcellularLocation>
</comment>
<keyword evidence="5" id="KW-0472">Membrane</keyword>
<feature type="domain" description="Dynamin N-terminal" evidence="7">
    <location>
        <begin position="55"/>
        <end position="300"/>
    </location>
</feature>
<proteinExistence type="predicted"/>
<evidence type="ECO:0000256" key="2">
    <source>
        <dbReference type="ARBA" id="ARBA00022741"/>
    </source>
</evidence>
<evidence type="ECO:0000256" key="6">
    <source>
        <dbReference type="SAM" id="Coils"/>
    </source>
</evidence>
<dbReference type="PANTHER" id="PTHR10465">
    <property type="entry name" value="TRANSMEMBRANE GTPASE FZO1"/>
    <property type="match status" value="1"/>
</dbReference>
<dbReference type="Gene3D" id="3.40.50.300">
    <property type="entry name" value="P-loop containing nucleotide triphosphate hydrolases"/>
    <property type="match status" value="1"/>
</dbReference>
<gene>
    <name evidence="8" type="ORF">CRECT_1909</name>
</gene>
<evidence type="ECO:0000256" key="4">
    <source>
        <dbReference type="ARBA" id="ARBA00023134"/>
    </source>
</evidence>
<keyword evidence="3" id="KW-0378">Hydrolase</keyword>
<dbReference type="GO" id="GO:0005525">
    <property type="term" value="F:GTP binding"/>
    <property type="evidence" value="ECO:0007669"/>
    <property type="project" value="UniProtKB-KW"/>
</dbReference>
<dbReference type="Proteomes" id="UP000502377">
    <property type="component" value="Chromosome"/>
</dbReference>
<dbReference type="EMBL" id="CP012543">
    <property type="protein sequence ID" value="QCD47529.1"/>
    <property type="molecule type" value="Genomic_DNA"/>
</dbReference>
<protein>
    <submittedName>
        <fullName evidence="8">GTP-binding protein (Dynamin domain)</fullName>
    </submittedName>
</protein>
<dbReference type="InterPro" id="IPR027094">
    <property type="entry name" value="Mitofusin_fam"/>
</dbReference>
<dbReference type="GO" id="GO:0003924">
    <property type="term" value="F:GTPase activity"/>
    <property type="evidence" value="ECO:0007669"/>
    <property type="project" value="InterPro"/>
</dbReference>
<dbReference type="InterPro" id="IPR027417">
    <property type="entry name" value="P-loop_NTPase"/>
</dbReference>
<organism evidence="8 9">
    <name type="scientific">Campylobacter rectus</name>
    <name type="common">Wolinella recta</name>
    <dbReference type="NCBI Taxonomy" id="203"/>
    <lineage>
        <taxon>Bacteria</taxon>
        <taxon>Pseudomonadati</taxon>
        <taxon>Campylobacterota</taxon>
        <taxon>Epsilonproteobacteria</taxon>
        <taxon>Campylobacterales</taxon>
        <taxon>Campylobacteraceae</taxon>
        <taxon>Campylobacter</taxon>
    </lineage>
</organism>
<evidence type="ECO:0000256" key="1">
    <source>
        <dbReference type="ARBA" id="ARBA00004370"/>
    </source>
</evidence>
<keyword evidence="6" id="KW-0175">Coiled coil</keyword>